<keyword evidence="1" id="KW-0812">Transmembrane</keyword>
<protein>
    <submittedName>
        <fullName evidence="2">Uncharacterized protein</fullName>
    </submittedName>
</protein>
<comment type="caution">
    <text evidence="2">The sequence shown here is derived from an EMBL/GenBank/DDBJ whole genome shotgun (WGS) entry which is preliminary data.</text>
</comment>
<keyword evidence="1" id="KW-1133">Transmembrane helix</keyword>
<sequence length="75" mass="7510">MRKGSHDRKAHTMPSPKNAPLLSLRATVVLFCAVIIGATAGLLTYVASKQLAQAALAGGAAFCAAVAGLHAVVGP</sequence>
<dbReference type="EMBL" id="LQQA01000005">
    <property type="protein sequence ID" value="ORX18499.1"/>
    <property type="molecule type" value="Genomic_DNA"/>
</dbReference>
<evidence type="ECO:0000313" key="2">
    <source>
        <dbReference type="EMBL" id="ORX18499.1"/>
    </source>
</evidence>
<dbReference type="Proteomes" id="UP000193964">
    <property type="component" value="Unassembled WGS sequence"/>
</dbReference>
<evidence type="ECO:0000313" key="3">
    <source>
        <dbReference type="Proteomes" id="UP000193964"/>
    </source>
</evidence>
<keyword evidence="1" id="KW-0472">Membrane</keyword>
<feature type="transmembrane region" description="Helical" evidence="1">
    <location>
        <begin position="51"/>
        <end position="73"/>
    </location>
</feature>
<gene>
    <name evidence="2" type="ORF">AWC31_14450</name>
</gene>
<feature type="transmembrane region" description="Helical" evidence="1">
    <location>
        <begin position="21"/>
        <end position="45"/>
    </location>
</feature>
<name>A0A1X2FKJ3_9MYCO</name>
<proteinExistence type="predicted"/>
<accession>A0A1X2FKJ3</accession>
<dbReference type="AlphaFoldDB" id="A0A1X2FKJ3"/>
<organism evidence="2 3">
    <name type="scientific">Mycolicibacterium wolinskyi</name>
    <dbReference type="NCBI Taxonomy" id="59750"/>
    <lineage>
        <taxon>Bacteria</taxon>
        <taxon>Bacillati</taxon>
        <taxon>Actinomycetota</taxon>
        <taxon>Actinomycetes</taxon>
        <taxon>Mycobacteriales</taxon>
        <taxon>Mycobacteriaceae</taxon>
        <taxon>Mycolicibacterium</taxon>
    </lineage>
</organism>
<reference evidence="2 3" key="1">
    <citation type="submission" date="2016-01" db="EMBL/GenBank/DDBJ databases">
        <title>The new phylogeny of the genus Mycobacterium.</title>
        <authorList>
            <person name="Tarcisio F."/>
            <person name="Conor M."/>
            <person name="Antonella G."/>
            <person name="Elisabetta G."/>
            <person name="Giulia F.S."/>
            <person name="Sara T."/>
            <person name="Anna F."/>
            <person name="Clotilde B."/>
            <person name="Roberto B."/>
            <person name="Veronica D.S."/>
            <person name="Fabio R."/>
            <person name="Monica P."/>
            <person name="Olivier J."/>
            <person name="Enrico T."/>
            <person name="Nicola S."/>
        </authorList>
    </citation>
    <scope>NUCLEOTIDE SEQUENCE [LARGE SCALE GENOMIC DNA]</scope>
    <source>
        <strain evidence="2 3">ATCC 700010</strain>
    </source>
</reference>
<evidence type="ECO:0000256" key="1">
    <source>
        <dbReference type="SAM" id="Phobius"/>
    </source>
</evidence>